<dbReference type="Pfam" id="PF01408">
    <property type="entry name" value="GFO_IDH_MocA"/>
    <property type="match status" value="1"/>
</dbReference>
<protein>
    <submittedName>
        <fullName evidence="2">Gfo/Idh/MocA family oxidoreductase</fullName>
    </submittedName>
</protein>
<dbReference type="PANTHER" id="PTHR43377">
    <property type="entry name" value="BILIVERDIN REDUCTASE A"/>
    <property type="match status" value="1"/>
</dbReference>
<evidence type="ECO:0000313" key="3">
    <source>
        <dbReference type="Proteomes" id="UP000676506"/>
    </source>
</evidence>
<dbReference type="Gene3D" id="3.40.50.720">
    <property type="entry name" value="NAD(P)-binding Rossmann-like Domain"/>
    <property type="match status" value="1"/>
</dbReference>
<proteinExistence type="predicted"/>
<dbReference type="InterPro" id="IPR051450">
    <property type="entry name" value="Gfo/Idh/MocA_Oxidoreductases"/>
</dbReference>
<organism evidence="2 3">
    <name type="scientific">Chloracidobacterium validum</name>
    <dbReference type="NCBI Taxonomy" id="2821543"/>
    <lineage>
        <taxon>Bacteria</taxon>
        <taxon>Pseudomonadati</taxon>
        <taxon>Acidobacteriota</taxon>
        <taxon>Terriglobia</taxon>
        <taxon>Terriglobales</taxon>
        <taxon>Acidobacteriaceae</taxon>
        <taxon>Chloracidobacterium</taxon>
    </lineage>
</organism>
<reference evidence="2 3" key="1">
    <citation type="submission" date="2021-03" db="EMBL/GenBank/DDBJ databases">
        <title>Genomic and phenotypic characterization of Chloracidobacterium isolates provides evidence for multiple species.</title>
        <authorList>
            <person name="Saini M.K."/>
            <person name="Costas A.M.G."/>
            <person name="Tank M."/>
            <person name="Bryant D.A."/>
        </authorList>
    </citation>
    <scope>NUCLEOTIDE SEQUENCE [LARGE SCALE GENOMIC DNA]</scope>
    <source>
        <strain evidence="2 3">BV2-C</strain>
    </source>
</reference>
<feature type="domain" description="Gfo/Idh/MocA-like oxidoreductase N-terminal" evidence="1">
    <location>
        <begin position="6"/>
        <end position="123"/>
    </location>
</feature>
<gene>
    <name evidence="2" type="ORF">J8C06_02540</name>
</gene>
<accession>A0ABX8B8S4</accession>
<sequence length="331" mass="36327">MPTVLGIAILGSGRVARARLRELNERYDTRVAVVASRNFDRAYELAFPIAAAATDEWEEAIARRDVDAVMVCSTNPYHAPMVRASIEAGKPVSVDYPLALSLAEAEGLVELAQSRGVVLHVEHIELLSAWFVTLRDALPRLGQLHHLTWHNLSHRAATPEDWTYDRAHGFSLFQQASLPSRIITCVGQATWIEGEETFLGEQGTRFGRRATRLRFGFGKEGVGEIEDILTSEPETGPSAEFQVTGEQGALVGKQHREVWYANPTGNSFEALPVMPRSGLFAQDIAVFLDTIAGQGRPYAALNHVLETLRFADAAERAVKSGQRIVLSPSTA</sequence>
<name>A0ABX8B8S4_9BACT</name>
<evidence type="ECO:0000259" key="1">
    <source>
        <dbReference type="Pfam" id="PF01408"/>
    </source>
</evidence>
<keyword evidence="3" id="KW-1185">Reference proteome</keyword>
<dbReference type="Proteomes" id="UP000676506">
    <property type="component" value="Chromosome 1"/>
</dbReference>
<dbReference type="EMBL" id="CP072648">
    <property type="protein sequence ID" value="QUW03337.1"/>
    <property type="molecule type" value="Genomic_DNA"/>
</dbReference>
<dbReference type="PANTHER" id="PTHR43377:SF1">
    <property type="entry name" value="BILIVERDIN REDUCTASE A"/>
    <property type="match status" value="1"/>
</dbReference>
<evidence type="ECO:0000313" key="2">
    <source>
        <dbReference type="EMBL" id="QUW03337.1"/>
    </source>
</evidence>
<dbReference type="InterPro" id="IPR036291">
    <property type="entry name" value="NAD(P)-bd_dom_sf"/>
</dbReference>
<dbReference type="InterPro" id="IPR000683">
    <property type="entry name" value="Gfo/Idh/MocA-like_OxRdtase_N"/>
</dbReference>
<dbReference type="RefSeq" id="WP_211429228.1">
    <property type="nucleotide sequence ID" value="NZ_CP072648.1"/>
</dbReference>
<dbReference type="SUPFAM" id="SSF51735">
    <property type="entry name" value="NAD(P)-binding Rossmann-fold domains"/>
    <property type="match status" value="1"/>
</dbReference>
<dbReference type="Gene3D" id="3.30.360.10">
    <property type="entry name" value="Dihydrodipicolinate Reductase, domain 2"/>
    <property type="match status" value="1"/>
</dbReference>